<evidence type="ECO:0000313" key="2">
    <source>
        <dbReference type="Proteomes" id="UP000183275"/>
    </source>
</evidence>
<dbReference type="OrthoDB" id="387307at2157"/>
<dbReference type="EMBL" id="FOIS01000007">
    <property type="protein sequence ID" value="SEW32945.1"/>
    <property type="molecule type" value="Genomic_DNA"/>
</dbReference>
<dbReference type="AlphaFoldDB" id="A0A1I0QYT3"/>
<accession>A0A1I0QYT3</accession>
<sequence length="162" mass="18776">MPLHRDPRDRLDAIERELDRDSVDPEVRDRLENELPEVYQEYISLQSDKAFDQHVAKYVSEAYAEKQRGNRGPLCTCSNPTCPLTNGKIPAKIRYNGDSVLPQKSGRKRALEYIHRHAGAEVLHEVLDAWDQREGKLHRQISKIHNELLEDRASELREVPTQ</sequence>
<keyword evidence="2" id="KW-1185">Reference proteome</keyword>
<name>A0A1I0QYT3_9EURY</name>
<reference evidence="2" key="1">
    <citation type="submission" date="2016-10" db="EMBL/GenBank/DDBJ databases">
        <authorList>
            <person name="Varghese N."/>
        </authorList>
    </citation>
    <scope>NUCLEOTIDE SEQUENCE [LARGE SCALE GENOMIC DNA]</scope>
    <source>
        <strain evidence="2">CGMCC 1.12284</strain>
    </source>
</reference>
<organism evidence="1 2">
    <name type="scientific">Natrinema salifodinae</name>
    <dbReference type="NCBI Taxonomy" id="1202768"/>
    <lineage>
        <taxon>Archaea</taxon>
        <taxon>Methanobacteriati</taxon>
        <taxon>Methanobacteriota</taxon>
        <taxon>Stenosarchaea group</taxon>
        <taxon>Halobacteria</taxon>
        <taxon>Halobacteriales</taxon>
        <taxon>Natrialbaceae</taxon>
        <taxon>Natrinema</taxon>
    </lineage>
</organism>
<evidence type="ECO:0000313" key="1">
    <source>
        <dbReference type="EMBL" id="SEW32945.1"/>
    </source>
</evidence>
<dbReference type="RefSeq" id="WP_049991462.1">
    <property type="nucleotide sequence ID" value="NZ_FOIS01000007.1"/>
</dbReference>
<protein>
    <submittedName>
        <fullName evidence="1">Uncharacterized protein</fullName>
    </submittedName>
</protein>
<dbReference type="STRING" id="1202768.SAMN05216285_4175"/>
<dbReference type="Proteomes" id="UP000183275">
    <property type="component" value="Unassembled WGS sequence"/>
</dbReference>
<gene>
    <name evidence="1" type="ORF">SAMN05216285_4175</name>
</gene>
<proteinExistence type="predicted"/>